<dbReference type="EMBL" id="FCON02000172">
    <property type="protein sequence ID" value="SAL84905.1"/>
    <property type="molecule type" value="Genomic_DNA"/>
</dbReference>
<gene>
    <name evidence="1" type="ORF">AWB68_07489</name>
</gene>
<keyword evidence="2" id="KW-1185">Reference proteome</keyword>
<comment type="caution">
    <text evidence="1">The sequence shown here is derived from an EMBL/GenBank/DDBJ whole genome shotgun (WGS) entry which is preliminary data.</text>
</comment>
<dbReference type="AlphaFoldDB" id="A0A158KVC8"/>
<protein>
    <submittedName>
        <fullName evidence="1">Uncharacterized protein</fullName>
    </submittedName>
</protein>
<dbReference type="OrthoDB" id="7509654at2"/>
<name>A0A158KVC8_9BURK</name>
<dbReference type="RefSeq" id="WP_087649312.1">
    <property type="nucleotide sequence ID" value="NZ_FCON02000172.1"/>
</dbReference>
<accession>A0A158KVC8</accession>
<organism evidence="1 2">
    <name type="scientific">Caballeronia choica</name>
    <dbReference type="NCBI Taxonomy" id="326476"/>
    <lineage>
        <taxon>Bacteria</taxon>
        <taxon>Pseudomonadati</taxon>
        <taxon>Pseudomonadota</taxon>
        <taxon>Betaproteobacteria</taxon>
        <taxon>Burkholderiales</taxon>
        <taxon>Burkholderiaceae</taxon>
        <taxon>Caballeronia</taxon>
    </lineage>
</organism>
<proteinExistence type="predicted"/>
<evidence type="ECO:0000313" key="2">
    <source>
        <dbReference type="Proteomes" id="UP000054770"/>
    </source>
</evidence>
<evidence type="ECO:0000313" key="1">
    <source>
        <dbReference type="EMBL" id="SAL84905.1"/>
    </source>
</evidence>
<reference evidence="1" key="1">
    <citation type="submission" date="2016-01" db="EMBL/GenBank/DDBJ databases">
        <authorList>
            <person name="Peeters C."/>
        </authorList>
    </citation>
    <scope>NUCLEOTIDE SEQUENCE [LARGE SCALE GENOMIC DNA]</scope>
    <source>
        <strain evidence="1">LMG 22940</strain>
    </source>
</reference>
<sequence length="267" mass="29710">MTNDPNTDTVQTDELADKLIELGFFPNAFLLNLNRKLQVPNNKALPAPWNLPSRLFRYPIEITDAGDGFTRLGLMHPLLADHPFVKDVETALEVTLRPDGAPNPHGHSQSDTALWWHAVDLVAAGLWRELLETAAYTTRENIANAVWYGLQYSPHDGKTNGHLTPAEGRQMMQAVDSPEPSDQAATLLDFSTPHACKQDGGRESWPINGGSRDVFRRAWGIIIGIERGWFTYNRGGFLNWSEAGRCRYDAGDRSSFIETSGQSAFAF</sequence>
<dbReference type="Proteomes" id="UP000054770">
    <property type="component" value="Unassembled WGS sequence"/>
</dbReference>